<evidence type="ECO:0000259" key="4">
    <source>
        <dbReference type="Pfam" id="PF18310"/>
    </source>
</evidence>
<dbReference type="InterPro" id="IPR013783">
    <property type="entry name" value="Ig-like_fold"/>
</dbReference>
<dbReference type="SUPFAM" id="SSF51445">
    <property type="entry name" value="(Trans)glycosidases"/>
    <property type="match status" value="1"/>
</dbReference>
<dbReference type="RefSeq" id="WP_308865896.1">
    <property type="nucleotide sequence ID" value="NZ_JAVFWO010000001.1"/>
</dbReference>
<dbReference type="InterPro" id="IPR017853">
    <property type="entry name" value="GH"/>
</dbReference>
<dbReference type="PANTHER" id="PTHR37836:SF2">
    <property type="entry name" value="DUF4038 DOMAIN-CONTAINING PROTEIN"/>
    <property type="match status" value="1"/>
</dbReference>
<dbReference type="Pfam" id="PF13204">
    <property type="entry name" value="Apiosidase"/>
    <property type="match status" value="1"/>
</dbReference>
<evidence type="ECO:0000313" key="6">
    <source>
        <dbReference type="Proteomes" id="UP001235133"/>
    </source>
</evidence>
<evidence type="ECO:0000256" key="1">
    <source>
        <dbReference type="SAM" id="MobiDB-lite"/>
    </source>
</evidence>
<dbReference type="PANTHER" id="PTHR37836">
    <property type="entry name" value="LMO1036 PROTEIN"/>
    <property type="match status" value="1"/>
</dbReference>
<dbReference type="Gene3D" id="2.60.40.10">
    <property type="entry name" value="Immunoglobulins"/>
    <property type="match status" value="1"/>
</dbReference>
<feature type="domain" description="DUF5605" evidence="4">
    <location>
        <begin position="513"/>
        <end position="585"/>
    </location>
</feature>
<feature type="domain" description="DUF5060" evidence="3">
    <location>
        <begin position="114"/>
        <end position="179"/>
    </location>
</feature>
<dbReference type="Gene3D" id="3.20.20.80">
    <property type="entry name" value="Glycosidases"/>
    <property type="match status" value="1"/>
</dbReference>
<protein>
    <submittedName>
        <fullName evidence="5">DUF5605 domain-containing protein</fullName>
    </submittedName>
</protein>
<feature type="region of interest" description="Disordered" evidence="1">
    <location>
        <begin position="80"/>
        <end position="100"/>
    </location>
</feature>
<reference evidence="5 6" key="1">
    <citation type="submission" date="2023-08" db="EMBL/GenBank/DDBJ databases">
        <title>Microbacterium psychrotolerans sp. nov., a psychrotolerant bacterium isolated from soil in Heilongjiang Province, China.</title>
        <authorList>
            <person name="An P."/>
            <person name="Zhao D."/>
            <person name="Xiang H."/>
        </authorList>
    </citation>
    <scope>NUCLEOTIDE SEQUENCE [LARGE SCALE GENOMIC DNA]</scope>
    <source>
        <strain evidence="5 6">QXD-8</strain>
    </source>
</reference>
<dbReference type="Pfam" id="PF16586">
    <property type="entry name" value="DUF5060"/>
    <property type="match status" value="1"/>
</dbReference>
<evidence type="ECO:0000259" key="2">
    <source>
        <dbReference type="Pfam" id="PF13204"/>
    </source>
</evidence>
<feature type="domain" description="Apiosidase-like catalytic" evidence="2">
    <location>
        <begin position="210"/>
        <end position="465"/>
    </location>
</feature>
<dbReference type="InterPro" id="IPR032260">
    <property type="entry name" value="DUF5060"/>
</dbReference>
<dbReference type="EMBL" id="JAVFWO010000001">
    <property type="protein sequence ID" value="MDQ7876496.1"/>
    <property type="molecule type" value="Genomic_DNA"/>
</dbReference>
<dbReference type="Gene3D" id="2.60.40.3950">
    <property type="match status" value="1"/>
</dbReference>
<name>A0ABU0YYZ9_9MICO</name>
<comment type="caution">
    <text evidence="5">The sequence shown here is derived from an EMBL/GenBank/DDBJ whole genome shotgun (WGS) entry which is preliminary data.</text>
</comment>
<dbReference type="Pfam" id="PF18310">
    <property type="entry name" value="DUF5605"/>
    <property type="match status" value="1"/>
</dbReference>
<dbReference type="InterPro" id="IPR041239">
    <property type="entry name" value="DUF5605"/>
</dbReference>
<organism evidence="5 6">
    <name type="scientific">Microbacterium psychrotolerans</name>
    <dbReference type="NCBI Taxonomy" id="3068321"/>
    <lineage>
        <taxon>Bacteria</taxon>
        <taxon>Bacillati</taxon>
        <taxon>Actinomycetota</taxon>
        <taxon>Actinomycetes</taxon>
        <taxon>Micrococcales</taxon>
        <taxon>Microbacteriaceae</taxon>
        <taxon>Microbacterium</taxon>
    </lineage>
</organism>
<keyword evidence="6" id="KW-1185">Reference proteome</keyword>
<evidence type="ECO:0000313" key="5">
    <source>
        <dbReference type="EMBL" id="MDQ7876496.1"/>
    </source>
</evidence>
<gene>
    <name evidence="5" type="ORF">Q9R08_00760</name>
</gene>
<sequence>MNTAATDSGYSGEEKLGTVLRDKRARAVLERHMPELKRLSEALVLGGHPLGLVARTSPALGSPQAVEALFEDLSALGEPTADSAVDRKAPAPVSRTYRTEGKPAAARVRYPQSVPRFGLFELLFDGPRHGNPFVDVQLALRLERPEGPVEVPGFYDGDGTYRVRYLVESEGTHRFASVSNAPTMHGIQGEFEALADSDARGPVRIQDRFHFAYSNGERFVPVGTTAYAWTHQEVGLEEQTLRTLAESPFNKIRMCIFPKSYIFNENEPSFYPFAGNPDDGFDLERFDVRYWQHLEQRLRDLDERGIQADLILFHPYDRWGFADMGALADDRYLRYAVARLAGFENVWWSLANEYDLMPSKSESDWERFASIVRQNDPSRHLLSIHNCFEFYDYAREWVTHASIQRQDMYKTAEMTDEWRTRWGKPVVVDECAYEGDIDQGWGNITGQEMVRRFWEGSVRGGYVGHGETYLKENDELWWSKGGELIGSSPARIALLREVIESAPTALEPIELDWDFPSAGAPGQYVLTYFGSHQPRFRRFLWDPAVAYTVDIIDTWNMTVERLPETVSGRFTIELPGRPFIALRFQAAPSVRAGESS</sequence>
<proteinExistence type="predicted"/>
<accession>A0ABU0YYZ9</accession>
<dbReference type="Proteomes" id="UP001235133">
    <property type="component" value="Unassembled WGS sequence"/>
</dbReference>
<dbReference type="InterPro" id="IPR025277">
    <property type="entry name" value="Apiosidase-like_cat_dom"/>
</dbReference>
<evidence type="ECO:0000259" key="3">
    <source>
        <dbReference type="Pfam" id="PF16586"/>
    </source>
</evidence>